<comment type="caution">
    <text evidence="1">The sequence shown here is derived from an EMBL/GenBank/DDBJ whole genome shotgun (WGS) entry which is preliminary data.</text>
</comment>
<organism evidence="1 2">
    <name type="scientific">Sphaerisporangium siamense</name>
    <dbReference type="NCBI Taxonomy" id="795645"/>
    <lineage>
        <taxon>Bacteria</taxon>
        <taxon>Bacillati</taxon>
        <taxon>Actinomycetota</taxon>
        <taxon>Actinomycetes</taxon>
        <taxon>Streptosporangiales</taxon>
        <taxon>Streptosporangiaceae</taxon>
        <taxon>Sphaerisporangium</taxon>
    </lineage>
</organism>
<proteinExistence type="predicted"/>
<evidence type="ECO:0000313" key="2">
    <source>
        <dbReference type="Proteomes" id="UP000542210"/>
    </source>
</evidence>
<keyword evidence="2" id="KW-1185">Reference proteome</keyword>
<dbReference type="Proteomes" id="UP000542210">
    <property type="component" value="Unassembled WGS sequence"/>
</dbReference>
<sequence>MGIAPRRIVVHVDEFALNGFPMADRDRVAAAFERELTRLLYAAPLDGGSSLPEGSLLARSSRSLDAIALPALPPAASSRRLGELLARAVHDGFTRGETDA</sequence>
<dbReference type="EMBL" id="JACHND010000001">
    <property type="protein sequence ID" value="MBB4700559.1"/>
    <property type="molecule type" value="Genomic_DNA"/>
</dbReference>
<protein>
    <submittedName>
        <fullName evidence="1">Uncharacterized protein</fullName>
    </submittedName>
</protein>
<dbReference type="RefSeq" id="WP_184878905.1">
    <property type="nucleotide sequence ID" value="NZ_BOOV01000039.1"/>
</dbReference>
<accession>A0A7W7D597</accession>
<name>A0A7W7D597_9ACTN</name>
<gene>
    <name evidence="1" type="ORF">BJ982_002103</name>
</gene>
<reference evidence="1 2" key="1">
    <citation type="submission" date="2020-08" db="EMBL/GenBank/DDBJ databases">
        <title>Sequencing the genomes of 1000 actinobacteria strains.</title>
        <authorList>
            <person name="Klenk H.-P."/>
        </authorList>
    </citation>
    <scope>NUCLEOTIDE SEQUENCE [LARGE SCALE GENOMIC DNA]</scope>
    <source>
        <strain evidence="1 2">DSM 45784</strain>
    </source>
</reference>
<dbReference type="AlphaFoldDB" id="A0A7W7D597"/>
<evidence type="ECO:0000313" key="1">
    <source>
        <dbReference type="EMBL" id="MBB4700559.1"/>
    </source>
</evidence>